<comment type="caution">
    <text evidence="13">The sequence shown here is derived from an EMBL/GenBank/DDBJ whole genome shotgun (WGS) entry which is preliminary data.</text>
</comment>
<dbReference type="InterPro" id="IPR022813">
    <property type="entry name" value="SecD/SecF_arch_bac"/>
</dbReference>
<evidence type="ECO:0000259" key="10">
    <source>
        <dbReference type="Pfam" id="PF02355"/>
    </source>
</evidence>
<dbReference type="NCBIfam" id="TIGR01129">
    <property type="entry name" value="secD"/>
    <property type="match status" value="1"/>
</dbReference>
<gene>
    <name evidence="9" type="primary">secD</name>
    <name evidence="13" type="ORF">HNR32_000092</name>
</gene>
<protein>
    <recommendedName>
        <fullName evidence="9">Protein translocase subunit SecD</fullName>
    </recommendedName>
</protein>
<dbReference type="AlphaFoldDB" id="A0A840UL76"/>
<comment type="function">
    <text evidence="9">Part of the Sec protein translocase complex. Interacts with the SecYEG preprotein conducting channel. SecDF uses the proton motive force (PMF) to complete protein translocation after the ATP-dependent function of SecA.</text>
</comment>
<dbReference type="SUPFAM" id="SSF82866">
    <property type="entry name" value="Multidrug efflux transporter AcrB transmembrane domain"/>
    <property type="match status" value="1"/>
</dbReference>
<dbReference type="InterPro" id="IPR055344">
    <property type="entry name" value="SecD_SecF_C_bact"/>
</dbReference>
<keyword evidence="14" id="KW-1185">Reference proteome</keyword>
<proteinExistence type="inferred from homology"/>
<dbReference type="PANTHER" id="PTHR30081">
    <property type="entry name" value="PROTEIN-EXPORT MEMBRANE PROTEIN SEC"/>
    <property type="match status" value="1"/>
</dbReference>
<dbReference type="InterPro" id="IPR005791">
    <property type="entry name" value="SecD"/>
</dbReference>
<feature type="transmembrane region" description="Helical" evidence="9">
    <location>
        <begin position="239"/>
        <end position="256"/>
    </location>
</feature>
<organism evidence="13 14">
    <name type="scientific">Pectinatus brassicae</name>
    <dbReference type="NCBI Taxonomy" id="862415"/>
    <lineage>
        <taxon>Bacteria</taxon>
        <taxon>Bacillati</taxon>
        <taxon>Bacillota</taxon>
        <taxon>Negativicutes</taxon>
        <taxon>Selenomonadales</taxon>
        <taxon>Selenomonadaceae</taxon>
        <taxon>Pectinatus</taxon>
    </lineage>
</organism>
<keyword evidence="4 9" id="KW-0812">Transmembrane</keyword>
<dbReference type="Gene3D" id="1.20.1640.10">
    <property type="entry name" value="Multidrug efflux transporter AcrB transmembrane domain"/>
    <property type="match status" value="1"/>
</dbReference>
<feature type="transmembrane region" description="Helical" evidence="9">
    <location>
        <begin position="261"/>
        <end position="278"/>
    </location>
</feature>
<dbReference type="InterPro" id="IPR048631">
    <property type="entry name" value="SecD_1st"/>
</dbReference>
<evidence type="ECO:0000256" key="5">
    <source>
        <dbReference type="ARBA" id="ARBA00022927"/>
    </source>
</evidence>
<accession>A0A840UL76</accession>
<dbReference type="GO" id="GO:0006605">
    <property type="term" value="P:protein targeting"/>
    <property type="evidence" value="ECO:0007669"/>
    <property type="project" value="UniProtKB-UniRule"/>
</dbReference>
<evidence type="ECO:0000256" key="6">
    <source>
        <dbReference type="ARBA" id="ARBA00022989"/>
    </source>
</evidence>
<keyword evidence="5 9" id="KW-0653">Protein transport</keyword>
<name>A0A840UL76_9FIRM</name>
<feature type="domain" description="SecDF P1 head subdomain" evidence="12">
    <location>
        <begin position="120"/>
        <end position="215"/>
    </location>
</feature>
<sequence>MKRESFFKLAVAIVAVIGLFVYFVKPLAFSIRQGLDLQGGTHVVLEGVDTPQAKVNDDAMNRVVKIIENRVNAMGLTEPVIQREGQRRIIVELPGVKDPNKAIEVLGKTAMLEFRDEDGKTVLNGSDLKDAREETDQQGQNLVSLEFSPDGAKKFADLTEENVGRTISILLDGKVLTAPRVNEPITGGKAVITGNRSLEDAHNLALLLRSGALPVKVKSIETRTVGPTLGQDSKDKSEFAFTIGIGAVVLFMLLFYRAPGLIADISLMAYVLLLLFVLKMLDATLTLPGIAGIILSIGMAVDANVLIFEHFKEEMRSGKTVRWAMDSGFKRAFVTIFDSNLTTIIASVVLFFFGTGPIRGFAITLGLGVILSMFTAVTMTKYLLKWLIASNIIHNPRLFGVSSASVSEKAVK</sequence>
<feature type="transmembrane region" description="Helical" evidence="9">
    <location>
        <begin position="290"/>
        <end position="311"/>
    </location>
</feature>
<keyword evidence="3 9" id="KW-1003">Cell membrane</keyword>
<comment type="similarity">
    <text evidence="9">Belongs to the SecD/SecF family. SecD subfamily.</text>
</comment>
<dbReference type="Pfam" id="PF22599">
    <property type="entry name" value="SecDF_P1_head"/>
    <property type="match status" value="1"/>
</dbReference>
<keyword evidence="7 9" id="KW-0811">Translocation</keyword>
<keyword evidence="8 9" id="KW-0472">Membrane</keyword>
<dbReference type="Pfam" id="PF21760">
    <property type="entry name" value="SecD_1st"/>
    <property type="match status" value="1"/>
</dbReference>
<evidence type="ECO:0000259" key="11">
    <source>
        <dbReference type="Pfam" id="PF21760"/>
    </source>
</evidence>
<feature type="transmembrane region" description="Helical" evidence="9">
    <location>
        <begin position="7"/>
        <end position="24"/>
    </location>
</feature>
<comment type="subunit">
    <text evidence="9">Forms a complex with SecF. Part of the essential Sec protein translocation apparatus which comprises SecA, SecYEG and auxiliary proteins SecDF. Other proteins may also be involved.</text>
</comment>
<dbReference type="FunFam" id="1.20.1640.10:FF:000004">
    <property type="entry name" value="Protein translocase subunit SecD"/>
    <property type="match status" value="1"/>
</dbReference>
<dbReference type="PANTHER" id="PTHR30081:SF1">
    <property type="entry name" value="PROTEIN TRANSLOCASE SUBUNIT SECD"/>
    <property type="match status" value="1"/>
</dbReference>
<evidence type="ECO:0000256" key="7">
    <source>
        <dbReference type="ARBA" id="ARBA00023010"/>
    </source>
</evidence>
<feature type="transmembrane region" description="Helical" evidence="9">
    <location>
        <begin position="332"/>
        <end position="354"/>
    </location>
</feature>
<dbReference type="GO" id="GO:0015450">
    <property type="term" value="F:protein-transporting ATPase activity"/>
    <property type="evidence" value="ECO:0007669"/>
    <property type="project" value="InterPro"/>
</dbReference>
<dbReference type="HAMAP" id="MF_01463_B">
    <property type="entry name" value="SecD_B"/>
    <property type="match status" value="1"/>
</dbReference>
<feature type="domain" description="Protein export membrane protein SecD/SecF C-terminal" evidence="10">
    <location>
        <begin position="216"/>
        <end position="388"/>
    </location>
</feature>
<comment type="subcellular location">
    <subcellularLocation>
        <location evidence="1 9">Cell membrane</location>
        <topology evidence="1 9">Multi-pass membrane protein</topology>
    </subcellularLocation>
</comment>
<keyword evidence="6 9" id="KW-1133">Transmembrane helix</keyword>
<evidence type="ECO:0000256" key="9">
    <source>
        <dbReference type="HAMAP-Rule" id="MF_01463"/>
    </source>
</evidence>
<evidence type="ECO:0000256" key="4">
    <source>
        <dbReference type="ARBA" id="ARBA00022692"/>
    </source>
</evidence>
<evidence type="ECO:0000256" key="1">
    <source>
        <dbReference type="ARBA" id="ARBA00004651"/>
    </source>
</evidence>
<dbReference type="NCBIfam" id="TIGR00916">
    <property type="entry name" value="2A0604s01"/>
    <property type="match status" value="1"/>
</dbReference>
<feature type="transmembrane region" description="Helical" evidence="9">
    <location>
        <begin position="360"/>
        <end position="384"/>
    </location>
</feature>
<evidence type="ECO:0000256" key="8">
    <source>
        <dbReference type="ARBA" id="ARBA00023136"/>
    </source>
</evidence>
<evidence type="ECO:0000313" key="13">
    <source>
        <dbReference type="EMBL" id="MBB5334992.1"/>
    </source>
</evidence>
<evidence type="ECO:0000313" key="14">
    <source>
        <dbReference type="Proteomes" id="UP000559117"/>
    </source>
</evidence>
<dbReference type="Pfam" id="PF02355">
    <property type="entry name" value="SecD_SecF_C"/>
    <property type="match status" value="1"/>
</dbReference>
<feature type="domain" description="Protein translocase subunit SecDF P1" evidence="11">
    <location>
        <begin position="60"/>
        <end position="118"/>
    </location>
</feature>
<dbReference type="EMBL" id="JACHFH010000001">
    <property type="protein sequence ID" value="MBB5334992.1"/>
    <property type="molecule type" value="Genomic_DNA"/>
</dbReference>
<dbReference type="Gene3D" id="3.30.70.3220">
    <property type="match status" value="1"/>
</dbReference>
<evidence type="ECO:0000256" key="3">
    <source>
        <dbReference type="ARBA" id="ARBA00022475"/>
    </source>
</evidence>
<dbReference type="GO" id="GO:0043952">
    <property type="term" value="P:protein transport by the Sec complex"/>
    <property type="evidence" value="ECO:0007669"/>
    <property type="project" value="UniProtKB-UniRule"/>
</dbReference>
<dbReference type="GO" id="GO:0065002">
    <property type="term" value="P:intracellular protein transmembrane transport"/>
    <property type="evidence" value="ECO:0007669"/>
    <property type="project" value="UniProtKB-UniRule"/>
</dbReference>
<dbReference type="InterPro" id="IPR048634">
    <property type="entry name" value="SecD_SecF_C"/>
</dbReference>
<evidence type="ECO:0000256" key="2">
    <source>
        <dbReference type="ARBA" id="ARBA00022448"/>
    </source>
</evidence>
<reference evidence="13 14" key="1">
    <citation type="submission" date="2020-08" db="EMBL/GenBank/DDBJ databases">
        <title>Genomic Encyclopedia of Type Strains, Phase IV (KMG-IV): sequencing the most valuable type-strain genomes for metagenomic binning, comparative biology and taxonomic classification.</title>
        <authorList>
            <person name="Goeker M."/>
        </authorList>
    </citation>
    <scope>NUCLEOTIDE SEQUENCE [LARGE SCALE GENOMIC DNA]</scope>
    <source>
        <strain evidence="13 14">DSM 24661</strain>
    </source>
</reference>
<dbReference type="GO" id="GO:0005886">
    <property type="term" value="C:plasma membrane"/>
    <property type="evidence" value="ECO:0007669"/>
    <property type="project" value="UniProtKB-SubCell"/>
</dbReference>
<keyword evidence="2 9" id="KW-0813">Transport</keyword>
<dbReference type="InterPro" id="IPR054384">
    <property type="entry name" value="SecDF_P1_head"/>
</dbReference>
<dbReference type="Proteomes" id="UP000559117">
    <property type="component" value="Unassembled WGS sequence"/>
</dbReference>
<evidence type="ECO:0000259" key="12">
    <source>
        <dbReference type="Pfam" id="PF22599"/>
    </source>
</evidence>
<dbReference type="RefSeq" id="WP_183858821.1">
    <property type="nucleotide sequence ID" value="NZ_JACHFH010000001.1"/>
</dbReference>